<dbReference type="Gene3D" id="3.40.250.10">
    <property type="entry name" value="Rhodanese-like domain"/>
    <property type="match status" value="1"/>
</dbReference>
<name>A0A1U7NN89_9FIRM</name>
<keyword evidence="3" id="KW-1185">Reference proteome</keyword>
<reference evidence="2 3" key="1">
    <citation type="submission" date="2016-11" db="EMBL/GenBank/DDBJ databases">
        <title>Description of two novel members of the family Erysipelotrichaceae: Ileibacterium lipovorans gen. nov., sp. nov. and Dubosiella newyorkensis, gen. nov., sp. nov.</title>
        <authorList>
            <person name="Cox L.M."/>
            <person name="Sohn J."/>
            <person name="Tyrrell K.L."/>
            <person name="Citron D.M."/>
            <person name="Lawson P.A."/>
            <person name="Patel N.B."/>
            <person name="Iizumi T."/>
            <person name="Perez-Perez G.I."/>
            <person name="Goldstein E.J."/>
            <person name="Blaser M.J."/>
        </authorList>
    </citation>
    <scope>NUCLEOTIDE SEQUENCE [LARGE SCALE GENOMIC DNA]</scope>
    <source>
        <strain evidence="2 3">NYU-BL-A4</strain>
    </source>
</reference>
<comment type="caution">
    <text evidence="2">The sequence shown here is derived from an EMBL/GenBank/DDBJ whole genome shotgun (WGS) entry which is preliminary data.</text>
</comment>
<dbReference type="CDD" id="cd00158">
    <property type="entry name" value="RHOD"/>
    <property type="match status" value="1"/>
</dbReference>
<dbReference type="PANTHER" id="PTHR43031">
    <property type="entry name" value="FAD-DEPENDENT OXIDOREDUCTASE"/>
    <property type="match status" value="1"/>
</dbReference>
<evidence type="ECO:0000259" key="1">
    <source>
        <dbReference type="PROSITE" id="PS50206"/>
    </source>
</evidence>
<evidence type="ECO:0000313" key="2">
    <source>
        <dbReference type="EMBL" id="OLU46782.1"/>
    </source>
</evidence>
<sequence>MDINRSVEEAKIRDISLLDVRTPEEYRHGHIPGAINIPLNTTSKVQLDPEKEYFAYCHSGRRSELASRILNERGFHVENIGGIDDWVKEIEN</sequence>
<dbReference type="InterPro" id="IPR036873">
    <property type="entry name" value="Rhodanese-like_dom_sf"/>
</dbReference>
<dbReference type="PANTHER" id="PTHR43031:SF1">
    <property type="entry name" value="PYRIDINE NUCLEOTIDE-DISULPHIDE OXIDOREDUCTASE"/>
    <property type="match status" value="1"/>
</dbReference>
<proteinExistence type="predicted"/>
<organism evidence="2 3">
    <name type="scientific">Dubosiella newyorkensis</name>
    <dbReference type="NCBI Taxonomy" id="1862672"/>
    <lineage>
        <taxon>Bacteria</taxon>
        <taxon>Bacillati</taxon>
        <taxon>Bacillota</taxon>
        <taxon>Erysipelotrichia</taxon>
        <taxon>Erysipelotrichales</taxon>
        <taxon>Erysipelotrichaceae</taxon>
        <taxon>Dubosiella</taxon>
    </lineage>
</organism>
<gene>
    <name evidence="2" type="ORF">BO225_04810</name>
</gene>
<feature type="domain" description="Rhodanese" evidence="1">
    <location>
        <begin position="11"/>
        <end position="91"/>
    </location>
</feature>
<dbReference type="GO" id="GO:0004792">
    <property type="term" value="F:thiosulfate-cyanide sulfurtransferase activity"/>
    <property type="evidence" value="ECO:0007669"/>
    <property type="project" value="InterPro"/>
</dbReference>
<dbReference type="Proteomes" id="UP000186705">
    <property type="component" value="Unassembled WGS sequence"/>
</dbReference>
<dbReference type="InterPro" id="IPR050229">
    <property type="entry name" value="GlpE_sulfurtransferase"/>
</dbReference>
<dbReference type="SMART" id="SM00450">
    <property type="entry name" value="RHOD"/>
    <property type="match status" value="1"/>
</dbReference>
<evidence type="ECO:0000313" key="3">
    <source>
        <dbReference type="Proteomes" id="UP000186705"/>
    </source>
</evidence>
<dbReference type="InterPro" id="IPR001307">
    <property type="entry name" value="Thiosulphate_STrfase_CS"/>
</dbReference>
<dbReference type="InterPro" id="IPR001763">
    <property type="entry name" value="Rhodanese-like_dom"/>
</dbReference>
<dbReference type="Pfam" id="PF00581">
    <property type="entry name" value="Rhodanese"/>
    <property type="match status" value="1"/>
</dbReference>
<accession>A0A1U7NN89</accession>
<dbReference type="RefSeq" id="WP_076341151.1">
    <property type="nucleotide sequence ID" value="NZ_CAJTMI010000059.1"/>
</dbReference>
<dbReference type="AlphaFoldDB" id="A0A1U7NN89"/>
<dbReference type="PROSITE" id="PS50206">
    <property type="entry name" value="RHODANESE_3"/>
    <property type="match status" value="1"/>
</dbReference>
<dbReference type="PROSITE" id="PS00380">
    <property type="entry name" value="RHODANESE_1"/>
    <property type="match status" value="1"/>
</dbReference>
<dbReference type="EMBL" id="MPKA01000059">
    <property type="protein sequence ID" value="OLU46782.1"/>
    <property type="molecule type" value="Genomic_DNA"/>
</dbReference>
<dbReference type="SUPFAM" id="SSF52821">
    <property type="entry name" value="Rhodanese/Cell cycle control phosphatase"/>
    <property type="match status" value="1"/>
</dbReference>
<dbReference type="STRING" id="1862672.BO225_04810"/>
<protein>
    <recommendedName>
        <fullName evidence="1">Rhodanese domain-containing protein</fullName>
    </recommendedName>
</protein>